<dbReference type="Gene3D" id="3.40.30.10">
    <property type="entry name" value="Glutaredoxin"/>
    <property type="match status" value="1"/>
</dbReference>
<dbReference type="AlphaFoldDB" id="A0A7Z0BBR7"/>
<dbReference type="EMBL" id="JACCAS010000002">
    <property type="protein sequence ID" value="NYH27678.1"/>
    <property type="molecule type" value="Genomic_DNA"/>
</dbReference>
<evidence type="ECO:0000313" key="5">
    <source>
        <dbReference type="Proteomes" id="UP000572540"/>
    </source>
</evidence>
<evidence type="ECO:0000313" key="2">
    <source>
        <dbReference type="EMBL" id="NYH17021.1"/>
    </source>
</evidence>
<sequence length="124" mass="13975">MLMKALRVGLGQLIVLGDALSRPRPQRRSVQGQAAVNKEAARLSLYQFHACPFCVKTRRALHRLNVPMTLHDVRNDSAQRENLLAGGGKIKVPCLHIQEEDQSRWLYDSNAIIAYLEQRFAGIV</sequence>
<keyword evidence="4" id="KW-1185">Reference proteome</keyword>
<dbReference type="SUPFAM" id="SSF52833">
    <property type="entry name" value="Thioredoxin-like"/>
    <property type="match status" value="1"/>
</dbReference>
<dbReference type="PROSITE" id="PS00195">
    <property type="entry name" value="GLUTAREDOXIN_1"/>
    <property type="match status" value="1"/>
</dbReference>
<dbReference type="PROSITE" id="PS51354">
    <property type="entry name" value="GLUTAREDOXIN_2"/>
    <property type="match status" value="1"/>
</dbReference>
<dbReference type="InterPro" id="IPR011767">
    <property type="entry name" value="GLR_AS"/>
</dbReference>
<dbReference type="InterPro" id="IPR004045">
    <property type="entry name" value="Glutathione_S-Trfase_N"/>
</dbReference>
<name>A0A7Z0BBR7_9BURK</name>
<accession>A0A7Z0BBR7</accession>
<dbReference type="InterPro" id="IPR036249">
    <property type="entry name" value="Thioredoxin-like_sf"/>
</dbReference>
<dbReference type="RefSeq" id="WP_179713640.1">
    <property type="nucleotide sequence ID" value="NZ_JACCAS010000002.1"/>
</dbReference>
<proteinExistence type="predicted"/>
<dbReference type="EMBL" id="JACCAU010000001">
    <property type="protein sequence ID" value="NYH17021.1"/>
    <property type="molecule type" value="Genomic_DNA"/>
</dbReference>
<comment type="caution">
    <text evidence="3">The sequence shown here is derived from an EMBL/GenBank/DDBJ whole genome shotgun (WGS) entry which is preliminary data.</text>
</comment>
<evidence type="ECO:0000313" key="4">
    <source>
        <dbReference type="Proteomes" id="UP000540929"/>
    </source>
</evidence>
<dbReference type="Proteomes" id="UP000572540">
    <property type="component" value="Unassembled WGS sequence"/>
</dbReference>
<feature type="domain" description="GST N-terminal" evidence="1">
    <location>
        <begin position="45"/>
        <end position="122"/>
    </location>
</feature>
<organism evidence="3 4">
    <name type="scientific">Paraburkholderia bryophila</name>
    <dbReference type="NCBI Taxonomy" id="420952"/>
    <lineage>
        <taxon>Bacteria</taxon>
        <taxon>Pseudomonadati</taxon>
        <taxon>Pseudomonadota</taxon>
        <taxon>Betaproteobacteria</taxon>
        <taxon>Burkholderiales</taxon>
        <taxon>Burkholderiaceae</taxon>
        <taxon>Paraburkholderia</taxon>
    </lineage>
</organism>
<reference evidence="4 5" key="1">
    <citation type="submission" date="2020-07" db="EMBL/GenBank/DDBJ databases">
        <title>Exploring microbial biodiversity for novel pathways involved in the catabolism of aromatic compounds derived from lignin.</title>
        <authorList>
            <person name="Elkins J."/>
        </authorList>
    </citation>
    <scope>NUCLEOTIDE SEQUENCE [LARGE SCALE GENOMIC DNA]</scope>
    <source>
        <strain evidence="2 5">H2C3B</strain>
        <strain evidence="3 4">H2C3C</strain>
    </source>
</reference>
<dbReference type="Pfam" id="PF13417">
    <property type="entry name" value="GST_N_3"/>
    <property type="match status" value="1"/>
</dbReference>
<dbReference type="Proteomes" id="UP000540929">
    <property type="component" value="Unassembled WGS sequence"/>
</dbReference>
<evidence type="ECO:0000259" key="1">
    <source>
        <dbReference type="Pfam" id="PF13417"/>
    </source>
</evidence>
<dbReference type="CDD" id="cd00570">
    <property type="entry name" value="GST_N_family"/>
    <property type="match status" value="1"/>
</dbReference>
<evidence type="ECO:0000313" key="3">
    <source>
        <dbReference type="EMBL" id="NYH27678.1"/>
    </source>
</evidence>
<gene>
    <name evidence="3" type="ORF">GGD40_007249</name>
    <name evidence="2" type="ORF">GGD41_004249</name>
</gene>
<protein>
    <submittedName>
        <fullName evidence="3">Glutaredoxin</fullName>
    </submittedName>
</protein>